<dbReference type="PANTHER" id="PTHR10937">
    <property type="entry name" value="GLUCOSAMINE--FRUCTOSE-6-PHOSPHATE AMINOTRANSFERASE, ISOMERIZING"/>
    <property type="match status" value="1"/>
</dbReference>
<dbReference type="CDD" id="cd05710">
    <property type="entry name" value="SIS_1"/>
    <property type="match status" value="1"/>
</dbReference>
<dbReference type="Proteomes" id="UP000216411">
    <property type="component" value="Unassembled WGS sequence"/>
</dbReference>
<accession>A0A371JKP9</accession>
<dbReference type="InterPro" id="IPR035488">
    <property type="entry name" value="FrlB_SIS"/>
</dbReference>
<gene>
    <name evidence="2" type="ORF">CG710_001595</name>
</gene>
<dbReference type="EMBL" id="NOKA02000001">
    <property type="protein sequence ID" value="RDY33316.1"/>
    <property type="molecule type" value="Genomic_DNA"/>
</dbReference>
<name>A0A371JKP9_9FIRM</name>
<feature type="domain" description="SIS" evidence="1">
    <location>
        <begin position="26"/>
        <end position="156"/>
    </location>
</feature>
<dbReference type="GO" id="GO:0006487">
    <property type="term" value="P:protein N-linked glycosylation"/>
    <property type="evidence" value="ECO:0007669"/>
    <property type="project" value="TreeGrafter"/>
</dbReference>
<dbReference type="InterPro" id="IPR001347">
    <property type="entry name" value="SIS_dom"/>
</dbReference>
<dbReference type="SUPFAM" id="SSF53697">
    <property type="entry name" value="SIS domain"/>
    <property type="match status" value="1"/>
</dbReference>
<dbReference type="PROSITE" id="PS51464">
    <property type="entry name" value="SIS"/>
    <property type="match status" value="1"/>
</dbReference>
<dbReference type="PANTHER" id="PTHR10937:SF14">
    <property type="entry name" value="FRUCTOSELYSINE 6-PHOSPHATE DEGLYCASE"/>
    <property type="match status" value="1"/>
</dbReference>
<dbReference type="OrthoDB" id="9782098at2"/>
<proteinExistence type="predicted"/>
<dbReference type="AlphaFoldDB" id="A0A371JKP9"/>
<organism evidence="2 3">
    <name type="scientific">Lachnotalea glycerini</name>
    <dbReference type="NCBI Taxonomy" id="1763509"/>
    <lineage>
        <taxon>Bacteria</taxon>
        <taxon>Bacillati</taxon>
        <taxon>Bacillota</taxon>
        <taxon>Clostridia</taxon>
        <taxon>Lachnospirales</taxon>
        <taxon>Lachnospiraceae</taxon>
        <taxon>Lachnotalea</taxon>
    </lineage>
</organism>
<dbReference type="Pfam" id="PF01380">
    <property type="entry name" value="SIS"/>
    <property type="match status" value="1"/>
</dbReference>
<reference evidence="2 3" key="1">
    <citation type="journal article" date="2017" name="Genome Announc.">
        <title>Draft Genome Sequence of a Sporulating and Motile Strain of Lachnotalea glycerini Isolated from Water in Quebec City, Canada.</title>
        <authorList>
            <person name="Maheux A.F."/>
            <person name="Boudreau D.K."/>
            <person name="Berube E."/>
            <person name="Boissinot M."/>
            <person name="Raymond F."/>
            <person name="Brodeur S."/>
            <person name="Corbeil J."/>
            <person name="Isabel S."/>
            <person name="Omar R.F."/>
            <person name="Bergeron M.G."/>
        </authorList>
    </citation>
    <scope>NUCLEOTIDE SEQUENCE [LARGE SCALE GENOMIC DNA]</scope>
    <source>
        <strain evidence="2 3">CCRI-19302</strain>
    </source>
</reference>
<sequence length="333" mass="38342">MIKFDEQKQIDSVNGALALRKEIEKIVDKIYDEGFDGIYWIGIGGTYASSLQAEVYMRGKTKLPVFVENAAQFITTGNLRFTEKSVMIISSVTGSTKEMIQAVAKAREIGARVFGFIDKAKTELAKMCNYCISYPVNEQLKFFMTANRFMYRNHEFPEYDLYNQEMEAHLAQALVDVEKAADDFGKEFAKKHCEDSIHYFVGAGVQWGSTYSYAMCYWEEQHWLRTKSITAEEFFHGMLEIVDKNTAVTVFLGEDEQRPLAERVAAFLPKICGNYTLIDAKDYAQYLQGISTKFRGSISHLITHAVTQRIDAHMEIINRHPVDIRRYYRQLDY</sequence>
<dbReference type="InterPro" id="IPR046348">
    <property type="entry name" value="SIS_dom_sf"/>
</dbReference>
<dbReference type="InterPro" id="IPR024713">
    <property type="entry name" value="Fructosamine_deglycase_FrlB"/>
</dbReference>
<dbReference type="GO" id="GO:0006047">
    <property type="term" value="P:UDP-N-acetylglucosamine metabolic process"/>
    <property type="evidence" value="ECO:0007669"/>
    <property type="project" value="TreeGrafter"/>
</dbReference>
<dbReference type="Gene3D" id="3.40.50.10490">
    <property type="entry name" value="Glucose-6-phosphate isomerase like protein, domain 1"/>
    <property type="match status" value="2"/>
</dbReference>
<evidence type="ECO:0000313" key="2">
    <source>
        <dbReference type="EMBL" id="RDY33316.1"/>
    </source>
</evidence>
<dbReference type="GO" id="GO:0004360">
    <property type="term" value="F:glutamine-fructose-6-phosphate transaminase (isomerizing) activity"/>
    <property type="evidence" value="ECO:0007669"/>
    <property type="project" value="TreeGrafter"/>
</dbReference>
<dbReference type="PIRSF" id="PIRSF009290">
    <property type="entry name" value="FrlB"/>
    <property type="match status" value="1"/>
</dbReference>
<evidence type="ECO:0000259" key="1">
    <source>
        <dbReference type="PROSITE" id="PS51464"/>
    </source>
</evidence>
<dbReference type="GO" id="GO:0006002">
    <property type="term" value="P:fructose 6-phosphate metabolic process"/>
    <property type="evidence" value="ECO:0007669"/>
    <property type="project" value="TreeGrafter"/>
</dbReference>
<protein>
    <submittedName>
        <fullName evidence="2">SIS domain-containing protein</fullName>
    </submittedName>
</protein>
<dbReference type="GO" id="GO:0097367">
    <property type="term" value="F:carbohydrate derivative binding"/>
    <property type="evidence" value="ECO:0007669"/>
    <property type="project" value="InterPro"/>
</dbReference>
<keyword evidence="3" id="KW-1185">Reference proteome</keyword>
<evidence type="ECO:0000313" key="3">
    <source>
        <dbReference type="Proteomes" id="UP000216411"/>
    </source>
</evidence>
<comment type="caution">
    <text evidence="2">The sequence shown here is derived from an EMBL/GenBank/DDBJ whole genome shotgun (WGS) entry which is preliminary data.</text>
</comment>